<dbReference type="GO" id="GO:0016020">
    <property type="term" value="C:membrane"/>
    <property type="evidence" value="ECO:0007669"/>
    <property type="project" value="UniProtKB-SubCell"/>
</dbReference>
<comment type="similarity">
    <text evidence="2">Belongs to the MLO family.</text>
</comment>
<comment type="subcellular location">
    <subcellularLocation>
        <location evidence="1">Membrane</location>
        <topology evidence="1">Multi-pass membrane protein</topology>
    </subcellularLocation>
</comment>
<keyword evidence="3" id="KW-0812">Transmembrane</keyword>
<dbReference type="Pfam" id="PF03094">
    <property type="entry name" value="Mlo"/>
    <property type="match status" value="1"/>
</dbReference>
<dbReference type="AlphaFoldDB" id="A0A2H9ZVT9"/>
<proteinExistence type="inferred from homology"/>
<evidence type="ECO:0000256" key="3">
    <source>
        <dbReference type="ARBA" id="ARBA00022692"/>
    </source>
</evidence>
<evidence type="ECO:0000313" key="8">
    <source>
        <dbReference type="EMBL" id="PKA47408.1"/>
    </source>
</evidence>
<evidence type="ECO:0000313" key="9">
    <source>
        <dbReference type="Proteomes" id="UP000236161"/>
    </source>
</evidence>
<evidence type="ECO:0000256" key="5">
    <source>
        <dbReference type="ARBA" id="ARBA00022989"/>
    </source>
</evidence>
<dbReference type="EMBL" id="KZ453263">
    <property type="protein sequence ID" value="PKA47408.1"/>
    <property type="molecule type" value="Genomic_DNA"/>
</dbReference>
<evidence type="ECO:0000256" key="1">
    <source>
        <dbReference type="ARBA" id="ARBA00004141"/>
    </source>
</evidence>
<dbReference type="GO" id="GO:0006952">
    <property type="term" value="P:defense response"/>
    <property type="evidence" value="ECO:0007669"/>
    <property type="project" value="UniProtKB-KW"/>
</dbReference>
<keyword evidence="5" id="KW-1133">Transmembrane helix</keyword>
<evidence type="ECO:0000256" key="6">
    <source>
        <dbReference type="ARBA" id="ARBA00023136"/>
    </source>
</evidence>
<evidence type="ECO:0000256" key="2">
    <source>
        <dbReference type="ARBA" id="ARBA00006574"/>
    </source>
</evidence>
<evidence type="ECO:0000256" key="4">
    <source>
        <dbReference type="ARBA" id="ARBA00022821"/>
    </source>
</evidence>
<organism evidence="8 9">
    <name type="scientific">Apostasia shenzhenica</name>
    <dbReference type="NCBI Taxonomy" id="1088818"/>
    <lineage>
        <taxon>Eukaryota</taxon>
        <taxon>Viridiplantae</taxon>
        <taxon>Streptophyta</taxon>
        <taxon>Embryophyta</taxon>
        <taxon>Tracheophyta</taxon>
        <taxon>Spermatophyta</taxon>
        <taxon>Magnoliopsida</taxon>
        <taxon>Liliopsida</taxon>
        <taxon>Asparagales</taxon>
        <taxon>Orchidaceae</taxon>
        <taxon>Apostasioideae</taxon>
        <taxon>Apostasia</taxon>
    </lineage>
</organism>
<accession>A0A2H9ZVT9</accession>
<evidence type="ECO:0000256" key="7">
    <source>
        <dbReference type="ARBA" id="ARBA00023265"/>
    </source>
</evidence>
<sequence length="67" mass="7648">MGSSFKPAIFEEHVQQGLVEWAKKVKKKTTRVSSSAKAEGFQFQSISTPERPLMKYNEDEIVEESLE</sequence>
<keyword evidence="6" id="KW-0472">Membrane</keyword>
<gene>
    <name evidence="8" type="primary">MLO1</name>
    <name evidence="8" type="ORF">AXF42_Ash021793</name>
</gene>
<dbReference type="Proteomes" id="UP000236161">
    <property type="component" value="Unassembled WGS sequence"/>
</dbReference>
<keyword evidence="4" id="KW-0611">Plant defense</keyword>
<name>A0A2H9ZVT9_9ASPA</name>
<keyword evidence="9" id="KW-1185">Reference proteome</keyword>
<protein>
    <submittedName>
        <fullName evidence="8">MLO-like protein 1</fullName>
    </submittedName>
</protein>
<keyword evidence="7" id="KW-0568">Pathogenesis-related protein</keyword>
<dbReference type="InterPro" id="IPR004326">
    <property type="entry name" value="Mlo"/>
</dbReference>
<reference evidence="8 9" key="1">
    <citation type="journal article" date="2017" name="Nature">
        <title>The Apostasia genome and the evolution of orchids.</title>
        <authorList>
            <person name="Zhang G.Q."/>
            <person name="Liu K.W."/>
            <person name="Li Z."/>
            <person name="Lohaus R."/>
            <person name="Hsiao Y.Y."/>
            <person name="Niu S.C."/>
            <person name="Wang J.Y."/>
            <person name="Lin Y.C."/>
            <person name="Xu Q."/>
            <person name="Chen L.J."/>
            <person name="Yoshida K."/>
            <person name="Fujiwara S."/>
            <person name="Wang Z.W."/>
            <person name="Zhang Y.Q."/>
            <person name="Mitsuda N."/>
            <person name="Wang M."/>
            <person name="Liu G.H."/>
            <person name="Pecoraro L."/>
            <person name="Huang H.X."/>
            <person name="Xiao X.J."/>
            <person name="Lin M."/>
            <person name="Wu X.Y."/>
            <person name="Wu W.L."/>
            <person name="Chen Y.Y."/>
            <person name="Chang S.B."/>
            <person name="Sakamoto S."/>
            <person name="Ohme-Takagi M."/>
            <person name="Yagi M."/>
            <person name="Zeng S.J."/>
            <person name="Shen C.Y."/>
            <person name="Yeh C.M."/>
            <person name="Luo Y.B."/>
            <person name="Tsai W.C."/>
            <person name="Van de Peer Y."/>
            <person name="Liu Z.J."/>
        </authorList>
    </citation>
    <scope>NUCLEOTIDE SEQUENCE [LARGE SCALE GENOMIC DNA]</scope>
    <source>
        <strain evidence="9">cv. Shenzhen</strain>
        <tissue evidence="8">Stem</tissue>
    </source>
</reference>